<dbReference type="Proteomes" id="UP000503162">
    <property type="component" value="Chromosome"/>
</dbReference>
<feature type="domain" description="AAA+ ATPase" evidence="2">
    <location>
        <begin position="306"/>
        <end position="458"/>
    </location>
</feature>
<dbReference type="Gene3D" id="3.40.50.300">
    <property type="entry name" value="P-loop containing nucleotide triphosphate hydrolases"/>
    <property type="match status" value="1"/>
</dbReference>
<feature type="region of interest" description="Disordered" evidence="1">
    <location>
        <begin position="274"/>
        <end position="296"/>
    </location>
</feature>
<name>A0A6G8IKH3_9BURK</name>
<evidence type="ECO:0000313" key="4">
    <source>
        <dbReference type="Proteomes" id="UP000503162"/>
    </source>
</evidence>
<keyword evidence="4" id="KW-1185">Reference proteome</keyword>
<dbReference type="GO" id="GO:0004252">
    <property type="term" value="F:serine-type endopeptidase activity"/>
    <property type="evidence" value="ECO:0007669"/>
    <property type="project" value="InterPro"/>
</dbReference>
<evidence type="ECO:0000256" key="1">
    <source>
        <dbReference type="SAM" id="MobiDB-lite"/>
    </source>
</evidence>
<dbReference type="GO" id="GO:0004176">
    <property type="term" value="F:ATP-dependent peptidase activity"/>
    <property type="evidence" value="ECO:0007669"/>
    <property type="project" value="InterPro"/>
</dbReference>
<dbReference type="SUPFAM" id="SSF52540">
    <property type="entry name" value="P-loop containing nucleoside triphosphate hydrolases"/>
    <property type="match status" value="1"/>
</dbReference>
<feature type="region of interest" description="Disordered" evidence="1">
    <location>
        <begin position="94"/>
        <end position="149"/>
    </location>
</feature>
<dbReference type="RefSeq" id="WP_166228584.1">
    <property type="nucleotide sequence ID" value="NZ_CP049989.1"/>
</dbReference>
<dbReference type="InterPro" id="IPR003593">
    <property type="entry name" value="AAA+_ATPase"/>
</dbReference>
<proteinExistence type="predicted"/>
<dbReference type="InterPro" id="IPR027065">
    <property type="entry name" value="Lon_Prtase"/>
</dbReference>
<dbReference type="SMART" id="SM00382">
    <property type="entry name" value="AAA"/>
    <property type="match status" value="1"/>
</dbReference>
<dbReference type="InterPro" id="IPR027417">
    <property type="entry name" value="P-loop_NTPase"/>
</dbReference>
<protein>
    <submittedName>
        <fullName evidence="3">AAA family ATPase</fullName>
    </submittedName>
</protein>
<evidence type="ECO:0000259" key="2">
    <source>
        <dbReference type="SMART" id="SM00382"/>
    </source>
</evidence>
<gene>
    <name evidence="3" type="ORF">G9Q37_15680</name>
</gene>
<dbReference type="PANTHER" id="PTHR10046">
    <property type="entry name" value="ATP DEPENDENT LON PROTEASE FAMILY MEMBER"/>
    <property type="match status" value="1"/>
</dbReference>
<dbReference type="GO" id="GO:0030163">
    <property type="term" value="P:protein catabolic process"/>
    <property type="evidence" value="ECO:0007669"/>
    <property type="project" value="InterPro"/>
</dbReference>
<reference evidence="3 4" key="1">
    <citation type="submission" date="2020-03" db="EMBL/GenBank/DDBJ databases">
        <title>Hydrogenophaga sp. nov. isolated from cyanobacterial mat.</title>
        <authorList>
            <person name="Thorat V."/>
            <person name="Kirdat K."/>
            <person name="Tiwarekar B."/>
            <person name="Costa E.D."/>
            <person name="Yadav A."/>
        </authorList>
    </citation>
    <scope>NUCLEOTIDE SEQUENCE [LARGE SCALE GENOMIC DNA]</scope>
    <source>
        <strain evidence="3 4">BA0156</strain>
    </source>
</reference>
<dbReference type="GO" id="GO:0016887">
    <property type="term" value="F:ATP hydrolysis activity"/>
    <property type="evidence" value="ECO:0007669"/>
    <property type="project" value="InterPro"/>
</dbReference>
<feature type="region of interest" description="Disordered" evidence="1">
    <location>
        <begin position="1"/>
        <end position="61"/>
    </location>
</feature>
<sequence>MTDPKRTDPETPDPIGPGVSMVDAVSPYLRPKPGWELAPQARRRPPSFTAPPAQGRSRLLQDGNFVGLPHFADSYEHELLLPPGVAEQFKKLKQRLEKEAAESAETDEHGKHVRREDDPVQRERAREQERERERQELVAREAERQSQQTREKMEAELRRMGFNPDQGKLRAQIEKLPLTQRLRVYREEDVQRMAASAQSVDSDAKKRNEPLGYLLKVRGPWRRIGSPASVEAILALQEDHPHFGEVIQFIANHVALQKMCFAAGVAETGQAPVKRKKARAGKGAGKGSSSSLEAADQVKAPVPPVRLPPVLLYGPPGVGKTHFCESLAKVLGVPVRRHPMDQAETSGALLGSDAVWGNSRYGLVFDLLGLGEYANPLVILDELDKAQTMGKTSGGFSSPTGVLHSLLEPVSAAQVRDISLDLELDASQLTWIATANYPWWVPATLRSRFKEFLITPPDAEQAIQLSRSVVKHALKAAGFGAAEPDRRIVVALAHLSAREIFQATLSAAAAATRCGAHRVAVSHLSSEIVPVDAGGDREAPWLH</sequence>
<evidence type="ECO:0000313" key="3">
    <source>
        <dbReference type="EMBL" id="QIM53490.1"/>
    </source>
</evidence>
<dbReference type="KEGG" id="hcz:G9Q37_15680"/>
<dbReference type="GO" id="GO:0005524">
    <property type="term" value="F:ATP binding"/>
    <property type="evidence" value="ECO:0007669"/>
    <property type="project" value="InterPro"/>
</dbReference>
<organism evidence="3 4">
    <name type="scientific">Hydrogenophaga crocea</name>
    <dbReference type="NCBI Taxonomy" id="2716225"/>
    <lineage>
        <taxon>Bacteria</taxon>
        <taxon>Pseudomonadati</taxon>
        <taxon>Pseudomonadota</taxon>
        <taxon>Betaproteobacteria</taxon>
        <taxon>Burkholderiales</taxon>
        <taxon>Comamonadaceae</taxon>
        <taxon>Hydrogenophaga</taxon>
    </lineage>
</organism>
<dbReference type="Pfam" id="PF00004">
    <property type="entry name" value="AAA"/>
    <property type="match status" value="1"/>
</dbReference>
<dbReference type="EMBL" id="CP049989">
    <property type="protein sequence ID" value="QIM53490.1"/>
    <property type="molecule type" value="Genomic_DNA"/>
</dbReference>
<dbReference type="AlphaFoldDB" id="A0A6G8IKH3"/>
<dbReference type="InterPro" id="IPR003959">
    <property type="entry name" value="ATPase_AAA_core"/>
</dbReference>
<accession>A0A6G8IKH3</accession>